<accession>A0ABX7LLK3</accession>
<evidence type="ECO:0000313" key="2">
    <source>
        <dbReference type="Proteomes" id="UP000663452"/>
    </source>
</evidence>
<organism evidence="1 2">
    <name type="scientific">Paenibacillus tianjinensis</name>
    <dbReference type="NCBI Taxonomy" id="2810347"/>
    <lineage>
        <taxon>Bacteria</taxon>
        <taxon>Bacillati</taxon>
        <taxon>Bacillota</taxon>
        <taxon>Bacilli</taxon>
        <taxon>Bacillales</taxon>
        <taxon>Paenibacillaceae</taxon>
        <taxon>Paenibacillus</taxon>
    </lineage>
</organism>
<keyword evidence="2" id="KW-1185">Reference proteome</keyword>
<proteinExistence type="predicted"/>
<evidence type="ECO:0000313" key="1">
    <source>
        <dbReference type="EMBL" id="QSF47869.1"/>
    </source>
</evidence>
<gene>
    <name evidence="1" type="ORF">JRJ22_19955</name>
</gene>
<dbReference type="Proteomes" id="UP000663452">
    <property type="component" value="Chromosome"/>
</dbReference>
<protein>
    <submittedName>
        <fullName evidence="1">Uncharacterized protein</fullName>
    </submittedName>
</protein>
<name>A0ABX7LLK3_9BACL</name>
<dbReference type="EMBL" id="CP070969">
    <property type="protein sequence ID" value="QSF47869.1"/>
    <property type="molecule type" value="Genomic_DNA"/>
</dbReference>
<reference evidence="1 2" key="1">
    <citation type="submission" date="2021-02" db="EMBL/GenBank/DDBJ databases">
        <title>Paenibacillus tianjinensis sp. nov.</title>
        <authorList>
            <person name="Liu H."/>
        </authorList>
    </citation>
    <scope>NUCLEOTIDE SEQUENCE [LARGE SCALE GENOMIC DNA]</scope>
    <source>
        <strain evidence="1 2">TB2019</strain>
    </source>
</reference>
<sequence>MDLGRYGSRELLKLQIFDFGATPTPRMYFDYSTGSSDETASDRVFAIGGSGGVRRIKFDGSKTKTLTVETQIFTMDHLAMLAGNPIVSGEKDVYKTQIVTVESDGSSGKQVTLDKSPVGASLTFVYKFVNGVKTGSPATITSVTTNVVKFTAADIAIGDEVEVYYKTTVASTHSVNYTTKGFPGYVKLVGDSVYADEVAGELVPVQKVYHKASLQPNYTVTHNATGDPSVLTLVFDLFPIKVDGEDSYGEEIIYDEA</sequence>